<gene>
    <name evidence="1" type="ORF">EVAR_38559_1</name>
</gene>
<reference evidence="1 2" key="1">
    <citation type="journal article" date="2019" name="Commun. Biol.">
        <title>The bagworm genome reveals a unique fibroin gene that provides high tensile strength.</title>
        <authorList>
            <person name="Kono N."/>
            <person name="Nakamura H."/>
            <person name="Ohtoshi R."/>
            <person name="Tomita M."/>
            <person name="Numata K."/>
            <person name="Arakawa K."/>
        </authorList>
    </citation>
    <scope>NUCLEOTIDE SEQUENCE [LARGE SCALE GENOMIC DNA]</scope>
</reference>
<evidence type="ECO:0000313" key="2">
    <source>
        <dbReference type="Proteomes" id="UP000299102"/>
    </source>
</evidence>
<name>A0A4C1WW78_EUMVA</name>
<proteinExistence type="predicted"/>
<accession>A0A4C1WW78</accession>
<evidence type="ECO:0000313" key="1">
    <source>
        <dbReference type="EMBL" id="GBP54325.1"/>
    </source>
</evidence>
<sequence>MRWWYQNTETTCDDTMEYIAVVRAADAYEHRPPAIKHPPRFGLIEKLLHSLIAPLCSRSDKIRSLTVSRVLRDVVTAAAPFAVPPSAAFVRDHRAGMWVVYGRDSG</sequence>
<dbReference type="EMBL" id="BGZK01000644">
    <property type="protein sequence ID" value="GBP54325.1"/>
    <property type="molecule type" value="Genomic_DNA"/>
</dbReference>
<dbReference type="Proteomes" id="UP000299102">
    <property type="component" value="Unassembled WGS sequence"/>
</dbReference>
<organism evidence="1 2">
    <name type="scientific">Eumeta variegata</name>
    <name type="common">Bagworm moth</name>
    <name type="synonym">Eumeta japonica</name>
    <dbReference type="NCBI Taxonomy" id="151549"/>
    <lineage>
        <taxon>Eukaryota</taxon>
        <taxon>Metazoa</taxon>
        <taxon>Ecdysozoa</taxon>
        <taxon>Arthropoda</taxon>
        <taxon>Hexapoda</taxon>
        <taxon>Insecta</taxon>
        <taxon>Pterygota</taxon>
        <taxon>Neoptera</taxon>
        <taxon>Endopterygota</taxon>
        <taxon>Lepidoptera</taxon>
        <taxon>Glossata</taxon>
        <taxon>Ditrysia</taxon>
        <taxon>Tineoidea</taxon>
        <taxon>Psychidae</taxon>
        <taxon>Oiketicinae</taxon>
        <taxon>Eumeta</taxon>
    </lineage>
</organism>
<keyword evidence="2" id="KW-1185">Reference proteome</keyword>
<comment type="caution">
    <text evidence="1">The sequence shown here is derived from an EMBL/GenBank/DDBJ whole genome shotgun (WGS) entry which is preliminary data.</text>
</comment>
<dbReference type="AlphaFoldDB" id="A0A4C1WW78"/>
<protein>
    <submittedName>
        <fullName evidence="1">Uncharacterized protein</fullName>
    </submittedName>
</protein>